<comment type="caution">
    <text evidence="1">The sequence shown here is derived from an EMBL/GenBank/DDBJ whole genome shotgun (WGS) entry which is preliminary data.</text>
</comment>
<reference evidence="1" key="1">
    <citation type="submission" date="2020-06" db="EMBL/GenBank/DDBJ databases">
        <title>Draft genome of Bugula neritina, a colonial animal packing powerful symbionts and potential medicines.</title>
        <authorList>
            <person name="Rayko M."/>
        </authorList>
    </citation>
    <scope>NUCLEOTIDE SEQUENCE [LARGE SCALE GENOMIC DNA]</scope>
    <source>
        <strain evidence="1">Kwan_BN1</strain>
    </source>
</reference>
<organism evidence="1 2">
    <name type="scientific">Bugula neritina</name>
    <name type="common">Brown bryozoan</name>
    <name type="synonym">Sertularia neritina</name>
    <dbReference type="NCBI Taxonomy" id="10212"/>
    <lineage>
        <taxon>Eukaryota</taxon>
        <taxon>Metazoa</taxon>
        <taxon>Spiralia</taxon>
        <taxon>Lophotrochozoa</taxon>
        <taxon>Bryozoa</taxon>
        <taxon>Gymnolaemata</taxon>
        <taxon>Cheilostomatida</taxon>
        <taxon>Flustrina</taxon>
        <taxon>Buguloidea</taxon>
        <taxon>Bugulidae</taxon>
        <taxon>Bugula</taxon>
    </lineage>
</organism>
<protein>
    <submittedName>
        <fullName evidence="1">Uncharacterized protein</fullName>
    </submittedName>
</protein>
<gene>
    <name evidence="1" type="ORF">EB796_007350</name>
</gene>
<keyword evidence="2" id="KW-1185">Reference proteome</keyword>
<dbReference type="EMBL" id="VXIV02001100">
    <property type="protein sequence ID" value="KAF6034335.1"/>
    <property type="molecule type" value="Genomic_DNA"/>
</dbReference>
<evidence type="ECO:0000313" key="1">
    <source>
        <dbReference type="EMBL" id="KAF6034335.1"/>
    </source>
</evidence>
<proteinExistence type="predicted"/>
<accession>A0A7J7K819</accession>
<dbReference type="AlphaFoldDB" id="A0A7J7K819"/>
<dbReference type="Proteomes" id="UP000593567">
    <property type="component" value="Unassembled WGS sequence"/>
</dbReference>
<sequence length="94" mass="10816">MRLLDTKYKPCLYIKYASICYDRGHEIELETEPKSESVPASKVAVLTNKGRGITCEQLIRFQGISYQSIISRNKFHFLGHTLLSDVKAKEECLY</sequence>
<name>A0A7J7K819_BUGNE</name>
<evidence type="ECO:0000313" key="2">
    <source>
        <dbReference type="Proteomes" id="UP000593567"/>
    </source>
</evidence>